<dbReference type="PANTHER" id="PTHR24361">
    <property type="entry name" value="MITOGEN-ACTIVATED KINASE KINASE KINASE"/>
    <property type="match status" value="1"/>
</dbReference>
<evidence type="ECO:0000256" key="3">
    <source>
        <dbReference type="ARBA" id="ARBA00012513"/>
    </source>
</evidence>
<evidence type="ECO:0000256" key="4">
    <source>
        <dbReference type="ARBA" id="ARBA00013948"/>
    </source>
</evidence>
<keyword evidence="10" id="KW-0472">Membrane</keyword>
<evidence type="ECO:0000256" key="7">
    <source>
        <dbReference type="ARBA" id="ARBA00033194"/>
    </source>
</evidence>
<evidence type="ECO:0000313" key="13">
    <source>
        <dbReference type="Proteomes" id="UP000076874"/>
    </source>
</evidence>
<evidence type="ECO:0000256" key="5">
    <source>
        <dbReference type="ARBA" id="ARBA00019973"/>
    </source>
</evidence>
<evidence type="ECO:0000259" key="11">
    <source>
        <dbReference type="PROSITE" id="PS50011"/>
    </source>
</evidence>
<dbReference type="EC" id="2.7.11.1" evidence="3"/>
<dbReference type="SMART" id="SM00220">
    <property type="entry name" value="S_TKc"/>
    <property type="match status" value="1"/>
</dbReference>
<feature type="domain" description="Protein kinase" evidence="11">
    <location>
        <begin position="6"/>
        <end position="276"/>
    </location>
</feature>
<comment type="catalytic activity">
    <reaction evidence="9">
        <text>L-seryl-[protein] + ATP = O-phospho-L-seryl-[protein] + ADP + H(+)</text>
        <dbReference type="Rhea" id="RHEA:17989"/>
        <dbReference type="Rhea" id="RHEA-COMP:9863"/>
        <dbReference type="Rhea" id="RHEA-COMP:11604"/>
        <dbReference type="ChEBI" id="CHEBI:15378"/>
        <dbReference type="ChEBI" id="CHEBI:29999"/>
        <dbReference type="ChEBI" id="CHEBI:30616"/>
        <dbReference type="ChEBI" id="CHEBI:83421"/>
        <dbReference type="ChEBI" id="CHEBI:456216"/>
        <dbReference type="EC" id="2.7.11.1"/>
    </reaction>
</comment>
<evidence type="ECO:0000256" key="9">
    <source>
        <dbReference type="ARBA" id="ARBA00048679"/>
    </source>
</evidence>
<dbReference type="InterPro" id="IPR000719">
    <property type="entry name" value="Prot_kinase_dom"/>
</dbReference>
<evidence type="ECO:0000256" key="6">
    <source>
        <dbReference type="ARBA" id="ARBA00030980"/>
    </source>
</evidence>
<organism evidence="12 13">
    <name type="scientific">Niveomyces insectorum RCEF 264</name>
    <dbReference type="NCBI Taxonomy" id="1081102"/>
    <lineage>
        <taxon>Eukaryota</taxon>
        <taxon>Fungi</taxon>
        <taxon>Dikarya</taxon>
        <taxon>Ascomycota</taxon>
        <taxon>Pezizomycotina</taxon>
        <taxon>Sordariomycetes</taxon>
        <taxon>Hypocreomycetidae</taxon>
        <taxon>Hypocreales</taxon>
        <taxon>Cordycipitaceae</taxon>
        <taxon>Niveomyces</taxon>
    </lineage>
</organism>
<dbReference type="InterPro" id="IPR011009">
    <property type="entry name" value="Kinase-like_dom_sf"/>
</dbReference>
<comment type="caution">
    <text evidence="12">The sequence shown here is derived from an EMBL/GenBank/DDBJ whole genome shotgun (WGS) entry which is preliminary data.</text>
</comment>
<protein>
    <recommendedName>
        <fullName evidence="5">EKC/KEOPS complex subunit BUD32</fullName>
        <ecNumber evidence="3">2.7.11.1</ecNumber>
    </recommendedName>
    <alternativeName>
        <fullName evidence="6 7">Atypical Serine/threonine protein kinase BUD32</fullName>
    </alternativeName>
    <alternativeName>
        <fullName evidence="4">EKC/KEOPS complex subunit bud32</fullName>
    </alternativeName>
</protein>
<feature type="transmembrane region" description="Helical" evidence="10">
    <location>
        <begin position="12"/>
        <end position="29"/>
    </location>
</feature>
<evidence type="ECO:0000256" key="2">
    <source>
        <dbReference type="ARBA" id="ARBA00011534"/>
    </source>
</evidence>
<comment type="function">
    <text evidence="1">Component of the EKC/KEOPS complex that is required for the formation of a threonylcarbamoyl group on adenosine at position 37 (t(6)A37) in tRNAs that read codons beginning with adenine. The complex is probably involved in the transfer of the threonylcarbamoyl moiety of threonylcarbamoyl-AMP (TC-AMP) to the N6 group of A37. BUD32 has ATPase activity in the context of the EKC/KEOPS complex and likely plays a supporting role to the catalytic subunit KAE1. The EKC/KEOPS complex also promotes both telomere uncapping and telomere elongation. The complex is required for efficient recruitment of transcriptional coactivators.</text>
</comment>
<reference evidence="12 13" key="1">
    <citation type="journal article" date="2016" name="Genome Biol. Evol.">
        <title>Divergent and convergent evolution of fungal pathogenicity.</title>
        <authorList>
            <person name="Shang Y."/>
            <person name="Xiao G."/>
            <person name="Zheng P."/>
            <person name="Cen K."/>
            <person name="Zhan S."/>
            <person name="Wang C."/>
        </authorList>
    </citation>
    <scope>NUCLEOTIDE SEQUENCE [LARGE SCALE GENOMIC DNA]</scope>
    <source>
        <strain evidence="12 13">RCEF 264</strain>
    </source>
</reference>
<keyword evidence="12" id="KW-0418">Kinase</keyword>
<comment type="subunit">
    <text evidence="2">Component of the EKC/KEOPS complex composed of at least BUD32, CGI121, GON7, KAE1 and PCC1; the whole complex dimerizes.</text>
</comment>
<dbReference type="AlphaFoldDB" id="A0A167LUC9"/>
<dbReference type="GO" id="GO:0005737">
    <property type="term" value="C:cytoplasm"/>
    <property type="evidence" value="ECO:0007669"/>
    <property type="project" value="TreeGrafter"/>
</dbReference>
<name>A0A167LUC9_9HYPO</name>
<dbReference type="GO" id="GO:0005524">
    <property type="term" value="F:ATP binding"/>
    <property type="evidence" value="ECO:0007669"/>
    <property type="project" value="InterPro"/>
</dbReference>
<dbReference type="Gene3D" id="1.10.510.10">
    <property type="entry name" value="Transferase(Phosphotransferase) domain 1"/>
    <property type="match status" value="1"/>
</dbReference>
<keyword evidence="10" id="KW-1133">Transmembrane helix</keyword>
<dbReference type="EMBL" id="AZHD01000029">
    <property type="protein sequence ID" value="OAA53513.1"/>
    <property type="molecule type" value="Genomic_DNA"/>
</dbReference>
<proteinExistence type="predicted"/>
<evidence type="ECO:0000256" key="1">
    <source>
        <dbReference type="ARBA" id="ARBA00003747"/>
    </source>
</evidence>
<dbReference type="OrthoDB" id="5131085at2759"/>
<dbReference type="SUPFAM" id="SSF56112">
    <property type="entry name" value="Protein kinase-like (PK-like)"/>
    <property type="match status" value="1"/>
</dbReference>
<keyword evidence="12" id="KW-0808">Transferase</keyword>
<dbReference type="GO" id="GO:0004674">
    <property type="term" value="F:protein serine/threonine kinase activity"/>
    <property type="evidence" value="ECO:0007669"/>
    <property type="project" value="UniProtKB-KW"/>
</dbReference>
<dbReference type="Proteomes" id="UP000076874">
    <property type="component" value="Unassembled WGS sequence"/>
</dbReference>
<dbReference type="STRING" id="1081102.A0A167LUC9"/>
<dbReference type="PROSITE" id="PS00109">
    <property type="entry name" value="PROTEIN_KINASE_TYR"/>
    <property type="match status" value="1"/>
</dbReference>
<dbReference type="PROSITE" id="PS50011">
    <property type="entry name" value="PROTEIN_KINASE_DOM"/>
    <property type="match status" value="1"/>
</dbReference>
<evidence type="ECO:0000313" key="12">
    <source>
        <dbReference type="EMBL" id="OAA53513.1"/>
    </source>
</evidence>
<dbReference type="Pfam" id="PF00069">
    <property type="entry name" value="Pkinase"/>
    <property type="match status" value="1"/>
</dbReference>
<keyword evidence="13" id="KW-1185">Reference proteome</keyword>
<keyword evidence="10" id="KW-0812">Transmembrane</keyword>
<dbReference type="InterPro" id="IPR008266">
    <property type="entry name" value="Tyr_kinase_AS"/>
</dbReference>
<sequence length="320" mass="35800">MVQEFDPDPQLVLFGAYGLIYGLSSQVVVKVKRLPRKSLNSDDDLEAEQAGFARLAGGDGLHKQIPCPYIVPVFYQAMGTATFMLRAQYDLRSVIHQEHDRSDGSRLAYRYDPVRTARWMGQLCGAVAFLVETHKLVHGDLRPDNVLVDSNDNLRLADLGASWPVGQRLQVAAEPWGRKLGVLDGLPPTEDHEYGLAGARSETFALGSIYYSLLRGHYPYAHEQYDFFTLMGKFQRKEFPALDPATTPGDAIVARCWAGAYADDATSVSALEQEFRNMGDGTEWYRFPLEDAAWFAETQQACRAWAESGQLEKVLANRTR</sequence>
<comment type="catalytic activity">
    <reaction evidence="8">
        <text>L-threonyl-[protein] + ATP = O-phospho-L-threonyl-[protein] + ADP + H(+)</text>
        <dbReference type="Rhea" id="RHEA:46608"/>
        <dbReference type="Rhea" id="RHEA-COMP:11060"/>
        <dbReference type="Rhea" id="RHEA-COMP:11605"/>
        <dbReference type="ChEBI" id="CHEBI:15378"/>
        <dbReference type="ChEBI" id="CHEBI:30013"/>
        <dbReference type="ChEBI" id="CHEBI:30616"/>
        <dbReference type="ChEBI" id="CHEBI:61977"/>
        <dbReference type="ChEBI" id="CHEBI:456216"/>
        <dbReference type="EC" id="2.7.11.1"/>
    </reaction>
</comment>
<evidence type="ECO:0000256" key="10">
    <source>
        <dbReference type="SAM" id="Phobius"/>
    </source>
</evidence>
<accession>A0A167LUC9</accession>
<keyword evidence="12" id="KW-0723">Serine/threonine-protein kinase</keyword>
<evidence type="ECO:0000256" key="8">
    <source>
        <dbReference type="ARBA" id="ARBA00047899"/>
    </source>
</evidence>
<gene>
    <name evidence="12" type="ORF">SPI_09441</name>
</gene>
<dbReference type="InterPro" id="IPR053235">
    <property type="entry name" value="Ser_Thr_kinase"/>
</dbReference>